<protein>
    <submittedName>
        <fullName evidence="17">Uncharacterized protein</fullName>
    </submittedName>
</protein>
<dbReference type="Pfam" id="PF23559">
    <property type="entry name" value="WHD_DRP"/>
    <property type="match status" value="1"/>
</dbReference>
<evidence type="ECO:0000313" key="18">
    <source>
        <dbReference type="Proteomes" id="UP000823775"/>
    </source>
</evidence>
<keyword evidence="6" id="KW-0433">Leucine-rich repeat</keyword>
<evidence type="ECO:0000259" key="15">
    <source>
        <dbReference type="Pfam" id="PF12061"/>
    </source>
</evidence>
<comment type="subcellular location">
    <subcellularLocation>
        <location evidence="3">Cytoplasm</location>
    </subcellularLocation>
    <subcellularLocation>
        <location evidence="2">Membrane</location>
        <topology evidence="2">Peripheral membrane protein</topology>
    </subcellularLocation>
</comment>
<dbReference type="Gene3D" id="3.80.10.10">
    <property type="entry name" value="Ribonuclease Inhibitor"/>
    <property type="match status" value="1"/>
</dbReference>
<keyword evidence="11" id="KW-0067">ATP-binding</keyword>
<evidence type="ECO:0000256" key="10">
    <source>
        <dbReference type="ARBA" id="ARBA00022821"/>
    </source>
</evidence>
<comment type="function">
    <text evidence="1">Confers resistance to late blight (Phytophthora infestans) races carrying the avirulence gene Avr1. Resistance proteins guard the plant against pathogens that contain an appropriate avirulence protein via an indirect interaction with this avirulence protein. That triggers a defense system including the hypersensitive response, which restricts the pathogen growth.</text>
</comment>
<evidence type="ECO:0000256" key="3">
    <source>
        <dbReference type="ARBA" id="ARBA00004496"/>
    </source>
</evidence>
<evidence type="ECO:0000259" key="14">
    <source>
        <dbReference type="Pfam" id="PF00931"/>
    </source>
</evidence>
<evidence type="ECO:0000256" key="4">
    <source>
        <dbReference type="ARBA" id="ARBA00008894"/>
    </source>
</evidence>
<keyword evidence="9" id="KW-0547">Nucleotide-binding</keyword>
<feature type="domain" description="NB-ARC" evidence="14">
    <location>
        <begin position="522"/>
        <end position="692"/>
    </location>
</feature>
<gene>
    <name evidence="17" type="ORF">HAX54_007094</name>
</gene>
<keyword evidence="5" id="KW-0963">Cytoplasm</keyword>
<dbReference type="InterPro" id="IPR027417">
    <property type="entry name" value="P-loop_NTPase"/>
</dbReference>
<keyword evidence="8" id="KW-0677">Repeat</keyword>
<dbReference type="Gene3D" id="1.10.10.10">
    <property type="entry name" value="Winged helix-like DNA-binding domain superfamily/Winged helix DNA-binding domain"/>
    <property type="match status" value="1"/>
</dbReference>
<evidence type="ECO:0000256" key="5">
    <source>
        <dbReference type="ARBA" id="ARBA00022490"/>
    </source>
</evidence>
<dbReference type="Proteomes" id="UP000823775">
    <property type="component" value="Unassembled WGS sequence"/>
</dbReference>
<evidence type="ECO:0000259" key="16">
    <source>
        <dbReference type="Pfam" id="PF23559"/>
    </source>
</evidence>
<evidence type="ECO:0000256" key="2">
    <source>
        <dbReference type="ARBA" id="ARBA00004170"/>
    </source>
</evidence>
<comment type="caution">
    <text evidence="17">The sequence shown here is derived from an EMBL/GenBank/DDBJ whole genome shotgun (WGS) entry which is preliminary data.</text>
</comment>
<evidence type="ECO:0000256" key="8">
    <source>
        <dbReference type="ARBA" id="ARBA00022737"/>
    </source>
</evidence>
<comment type="similarity">
    <text evidence="4">Belongs to the disease resistance NB-LRR family.</text>
</comment>
<dbReference type="PANTHER" id="PTHR23155:SF1152">
    <property type="entry name" value="AAA+ ATPASE DOMAIN-CONTAINING PROTEIN"/>
    <property type="match status" value="1"/>
</dbReference>
<evidence type="ECO:0000256" key="1">
    <source>
        <dbReference type="ARBA" id="ARBA00002074"/>
    </source>
</evidence>
<dbReference type="InterPro" id="IPR036388">
    <property type="entry name" value="WH-like_DNA-bd_sf"/>
</dbReference>
<dbReference type="InterPro" id="IPR058922">
    <property type="entry name" value="WHD_DRP"/>
</dbReference>
<dbReference type="SUPFAM" id="SSF52540">
    <property type="entry name" value="P-loop containing nucleoside triphosphate hydrolases"/>
    <property type="match status" value="1"/>
</dbReference>
<feature type="domain" description="Late blight resistance protein R1A-like N-terminal" evidence="15">
    <location>
        <begin position="98"/>
        <end position="375"/>
    </location>
</feature>
<dbReference type="Gene3D" id="3.40.50.300">
    <property type="entry name" value="P-loop containing nucleotide triphosphate hydrolases"/>
    <property type="match status" value="1"/>
</dbReference>
<reference evidence="17 18" key="1">
    <citation type="journal article" date="2021" name="BMC Genomics">
        <title>Datura genome reveals duplications of psychoactive alkaloid biosynthetic genes and high mutation rate following tissue culture.</title>
        <authorList>
            <person name="Rajewski A."/>
            <person name="Carter-House D."/>
            <person name="Stajich J."/>
            <person name="Litt A."/>
        </authorList>
    </citation>
    <scope>NUCLEOTIDE SEQUENCE [LARGE SCALE GENOMIC DNA]</scope>
    <source>
        <strain evidence="17">AR-01</strain>
    </source>
</reference>
<keyword evidence="10" id="KW-0611">Plant defense</keyword>
<evidence type="ECO:0000313" key="17">
    <source>
        <dbReference type="EMBL" id="MCE3216595.1"/>
    </source>
</evidence>
<dbReference type="Gene3D" id="1.10.8.430">
    <property type="entry name" value="Helical domain of apoptotic protease-activating factors"/>
    <property type="match status" value="1"/>
</dbReference>
<dbReference type="InterPro" id="IPR032675">
    <property type="entry name" value="LRR_dom_sf"/>
</dbReference>
<evidence type="ECO:0000256" key="6">
    <source>
        <dbReference type="ARBA" id="ARBA00022614"/>
    </source>
</evidence>
<proteinExistence type="inferred from homology"/>
<evidence type="ECO:0000256" key="7">
    <source>
        <dbReference type="ARBA" id="ARBA00022667"/>
    </source>
</evidence>
<dbReference type="EMBL" id="JACEIK010013633">
    <property type="protein sequence ID" value="MCE3216595.1"/>
    <property type="molecule type" value="Genomic_DNA"/>
</dbReference>
<keyword evidence="13" id="KW-0472">Membrane</keyword>
<feature type="domain" description="Disease resistance protein winged helix" evidence="16">
    <location>
        <begin position="771"/>
        <end position="841"/>
    </location>
</feature>
<dbReference type="Pfam" id="PF12061">
    <property type="entry name" value="NB-LRR"/>
    <property type="match status" value="1"/>
</dbReference>
<accession>A0ABS8WUH7</accession>
<dbReference type="PRINTS" id="PR00364">
    <property type="entry name" value="DISEASERSIST"/>
</dbReference>
<dbReference type="PANTHER" id="PTHR23155">
    <property type="entry name" value="DISEASE RESISTANCE PROTEIN RP"/>
    <property type="match status" value="1"/>
</dbReference>
<dbReference type="InterPro" id="IPR021929">
    <property type="entry name" value="R1A-like_N"/>
</dbReference>
<name>A0ABS8WUH7_DATST</name>
<dbReference type="InterPro" id="IPR002182">
    <property type="entry name" value="NB-ARC"/>
</dbReference>
<dbReference type="InterPro" id="IPR042197">
    <property type="entry name" value="Apaf_helical"/>
</dbReference>
<dbReference type="SUPFAM" id="SSF52058">
    <property type="entry name" value="L domain-like"/>
    <property type="match status" value="1"/>
</dbReference>
<dbReference type="Pfam" id="PF00931">
    <property type="entry name" value="NB-ARC"/>
    <property type="match status" value="1"/>
</dbReference>
<keyword evidence="18" id="KW-1185">Reference proteome</keyword>
<evidence type="ECO:0000256" key="12">
    <source>
        <dbReference type="ARBA" id="ARBA00023054"/>
    </source>
</evidence>
<evidence type="ECO:0000256" key="11">
    <source>
        <dbReference type="ARBA" id="ARBA00022840"/>
    </source>
</evidence>
<keyword evidence="12" id="KW-0175">Coiled coil</keyword>
<evidence type="ECO:0000256" key="13">
    <source>
        <dbReference type="ARBA" id="ARBA00023136"/>
    </source>
</evidence>
<evidence type="ECO:0000256" key="9">
    <source>
        <dbReference type="ARBA" id="ARBA00022741"/>
    </source>
</evidence>
<sequence>MSSAYEYLSTAGRYYDLSRLEKLGHEWNLGITRSNIQYEIDFIYINLKFLDMFLSLQSFTALCSDATQEVQDLFPYAAAEFERINYPSDVFLVFYKFEEQICETKLEIRGKYSFPEISLPLTSNVATPEFVRKFVDTVVRNLSDLLEICDPDTRSSPLVPNSSRKQMEEVVKELRLLRNFVYFISDRCTNPQRQHSFFIHVLVVAGHAAMISWLNLPNHWKEKDLASAKMNASFADLQMRIHPIQPRIRKIYIDVLQALKSGWHPNVQAEHVTDYKAGFVEILVHRLKELPITFKNQMTMINFLRANLINLPREALKDLDTAIIDAGVLVYSLYDSVEGNEDMAVGDLNQVPVLDFSGDIQRIQALIYLITRKSFHSKLPKIDGLGSIDIILDHLKEFLSCNSDLLSSITSQLQTIHQQLEHFQKHHDGFQYFSMQVIAKAYEVYHLVVGCINNDIPEWCLVRWIGDIIEEITLLMREVMKIHEKKVADLVLHTTTDVAGAHTSQFARITSIREEMVGFDEVLKTLRQKLIGGSSELDVISIVGMAGLGKTTLANKLFLDQLVVSHFDVRAQCCVSQVYTRKDLLLTILCGVKKDTVISDKLPENELADKLRRLLLIQRYLILIDDVWETIAWDDLKLCFCDANNGSRIILTTRLGDVASHAKLVSDPHFLRLFTPKESWMLLKNKVFNKRSCPLVLEDVGQKIAQKCGGLPLSVVLVAGILESMEKEKHCWEQVAINLGSHIQAKSEDIINLSYQELPFHLKSCFLYFGMFLEDEEIRVSKLTWLWTAEGLSETHTEMLSEDIAAYYLKNLIGRNLVMVSKKSSDGKTKACRIHDLLHEFCKKKAKVENFLQCIRGDNDMNPSYISYQKHDIPRRLCLYLQGDNLAEWSSICSDVQSFHLMKGRQIGLSSISHASHIFNSFKFLWVLDLEFTVIDYFPEALTCLRYVAVRVAQDSSLSFSANLWNLETLIVKGLGGQVTLPDTLWKMVKLRHLHVYNRVVFNINNALGKMDGLRTLSS</sequence>
<dbReference type="InterPro" id="IPR044974">
    <property type="entry name" value="Disease_R_plants"/>
</dbReference>
<feature type="non-terminal residue" evidence="17">
    <location>
        <position position="1019"/>
    </location>
</feature>
<keyword evidence="7" id="KW-0381">Hypersensitive response</keyword>
<organism evidence="17 18">
    <name type="scientific">Datura stramonium</name>
    <name type="common">Jimsonweed</name>
    <name type="synonym">Common thornapple</name>
    <dbReference type="NCBI Taxonomy" id="4076"/>
    <lineage>
        <taxon>Eukaryota</taxon>
        <taxon>Viridiplantae</taxon>
        <taxon>Streptophyta</taxon>
        <taxon>Embryophyta</taxon>
        <taxon>Tracheophyta</taxon>
        <taxon>Spermatophyta</taxon>
        <taxon>Magnoliopsida</taxon>
        <taxon>eudicotyledons</taxon>
        <taxon>Gunneridae</taxon>
        <taxon>Pentapetalae</taxon>
        <taxon>asterids</taxon>
        <taxon>lamiids</taxon>
        <taxon>Solanales</taxon>
        <taxon>Solanaceae</taxon>
        <taxon>Solanoideae</taxon>
        <taxon>Datureae</taxon>
        <taxon>Datura</taxon>
    </lineage>
</organism>